<evidence type="ECO:0000259" key="2">
    <source>
        <dbReference type="Pfam" id="PF20152"/>
    </source>
</evidence>
<protein>
    <recommendedName>
        <fullName evidence="2">DUF6534 domain-containing protein</fullName>
    </recommendedName>
</protein>
<feature type="transmembrane region" description="Helical" evidence="1">
    <location>
        <begin position="6"/>
        <end position="24"/>
    </location>
</feature>
<feature type="domain" description="DUF6534" evidence="2">
    <location>
        <begin position="9"/>
        <end position="96"/>
    </location>
</feature>
<evidence type="ECO:0000313" key="4">
    <source>
        <dbReference type="Proteomes" id="UP000053989"/>
    </source>
</evidence>
<reference evidence="3 4" key="1">
    <citation type="submission" date="2014-04" db="EMBL/GenBank/DDBJ databases">
        <authorList>
            <consortium name="DOE Joint Genome Institute"/>
            <person name="Kuo A."/>
            <person name="Kohler A."/>
            <person name="Nagy L.G."/>
            <person name="Floudas D."/>
            <person name="Copeland A."/>
            <person name="Barry K.W."/>
            <person name="Cichocki N."/>
            <person name="Veneault-Fourrey C."/>
            <person name="LaButti K."/>
            <person name="Lindquist E.A."/>
            <person name="Lipzen A."/>
            <person name="Lundell T."/>
            <person name="Morin E."/>
            <person name="Murat C."/>
            <person name="Sun H."/>
            <person name="Tunlid A."/>
            <person name="Henrissat B."/>
            <person name="Grigoriev I.V."/>
            <person name="Hibbett D.S."/>
            <person name="Martin F."/>
            <person name="Nordberg H.P."/>
            <person name="Cantor M.N."/>
            <person name="Hua S.X."/>
        </authorList>
    </citation>
    <scope>NUCLEOTIDE SEQUENCE [LARGE SCALE GENOMIC DNA]</scope>
    <source>
        <strain evidence="3 4">Foug A</strain>
    </source>
</reference>
<keyword evidence="4" id="KW-1185">Reference proteome</keyword>
<feature type="non-terminal residue" evidence="3">
    <location>
        <position position="98"/>
    </location>
</feature>
<name>A0A0C3EBQ2_9AGAM</name>
<keyword evidence="1" id="KW-0472">Membrane</keyword>
<dbReference type="Pfam" id="PF20152">
    <property type="entry name" value="DUF6534"/>
    <property type="match status" value="1"/>
</dbReference>
<sequence length="98" mass="10942">FLPLNSFATAICDAIITTSILFYLRPWCTGLVRRENYIQRISYVFVQMGVITLCVSYCHPSPTLSKYFQSSHAGSYLTLAPGAVLSKSYTNSMLAVYV</sequence>
<evidence type="ECO:0000313" key="3">
    <source>
        <dbReference type="EMBL" id="KIM65754.1"/>
    </source>
</evidence>
<keyword evidence="1" id="KW-1133">Transmembrane helix</keyword>
<organism evidence="3 4">
    <name type="scientific">Scleroderma citrinum Foug A</name>
    <dbReference type="NCBI Taxonomy" id="1036808"/>
    <lineage>
        <taxon>Eukaryota</taxon>
        <taxon>Fungi</taxon>
        <taxon>Dikarya</taxon>
        <taxon>Basidiomycota</taxon>
        <taxon>Agaricomycotina</taxon>
        <taxon>Agaricomycetes</taxon>
        <taxon>Agaricomycetidae</taxon>
        <taxon>Boletales</taxon>
        <taxon>Sclerodermatineae</taxon>
        <taxon>Sclerodermataceae</taxon>
        <taxon>Scleroderma</taxon>
    </lineage>
</organism>
<reference evidence="4" key="2">
    <citation type="submission" date="2015-01" db="EMBL/GenBank/DDBJ databases">
        <title>Evolutionary Origins and Diversification of the Mycorrhizal Mutualists.</title>
        <authorList>
            <consortium name="DOE Joint Genome Institute"/>
            <consortium name="Mycorrhizal Genomics Consortium"/>
            <person name="Kohler A."/>
            <person name="Kuo A."/>
            <person name="Nagy L.G."/>
            <person name="Floudas D."/>
            <person name="Copeland A."/>
            <person name="Barry K.W."/>
            <person name="Cichocki N."/>
            <person name="Veneault-Fourrey C."/>
            <person name="LaButti K."/>
            <person name="Lindquist E.A."/>
            <person name="Lipzen A."/>
            <person name="Lundell T."/>
            <person name="Morin E."/>
            <person name="Murat C."/>
            <person name="Riley R."/>
            <person name="Ohm R."/>
            <person name="Sun H."/>
            <person name="Tunlid A."/>
            <person name="Henrissat B."/>
            <person name="Grigoriev I.V."/>
            <person name="Hibbett D.S."/>
            <person name="Martin F."/>
        </authorList>
    </citation>
    <scope>NUCLEOTIDE SEQUENCE [LARGE SCALE GENOMIC DNA]</scope>
    <source>
        <strain evidence="4">Foug A</strain>
    </source>
</reference>
<dbReference type="AlphaFoldDB" id="A0A0C3EBQ2"/>
<accession>A0A0C3EBQ2</accession>
<dbReference type="EMBL" id="KN822020">
    <property type="protein sequence ID" value="KIM65754.1"/>
    <property type="molecule type" value="Genomic_DNA"/>
</dbReference>
<dbReference type="InterPro" id="IPR045339">
    <property type="entry name" value="DUF6534"/>
</dbReference>
<evidence type="ECO:0000256" key="1">
    <source>
        <dbReference type="SAM" id="Phobius"/>
    </source>
</evidence>
<proteinExistence type="predicted"/>
<keyword evidence="1" id="KW-0812">Transmembrane</keyword>
<feature type="non-terminal residue" evidence="3">
    <location>
        <position position="1"/>
    </location>
</feature>
<gene>
    <name evidence="3" type="ORF">SCLCIDRAFT_64956</name>
</gene>
<dbReference type="Proteomes" id="UP000053989">
    <property type="component" value="Unassembled WGS sequence"/>
</dbReference>
<dbReference type="InParanoid" id="A0A0C3EBQ2"/>
<dbReference type="HOGENOM" id="CLU_169375_0_0_1"/>
<dbReference type="OrthoDB" id="2971182at2759"/>